<dbReference type="AlphaFoldDB" id="A0A371FEM2"/>
<protein>
    <submittedName>
        <fullName evidence="1">Copia protein</fullName>
    </submittedName>
</protein>
<dbReference type="CDD" id="cd09272">
    <property type="entry name" value="RNase_HI_RT_Ty1"/>
    <property type="match status" value="1"/>
</dbReference>
<dbReference type="STRING" id="157652.A0A371FEM2"/>
<dbReference type="PANTHER" id="PTHR11439">
    <property type="entry name" value="GAG-POL-RELATED RETROTRANSPOSON"/>
    <property type="match status" value="1"/>
</dbReference>
<feature type="non-terminal residue" evidence="1">
    <location>
        <position position="1"/>
    </location>
</feature>
<name>A0A371FEM2_MUCPR</name>
<sequence length="155" mass="17988">MSGCRPTDTPIDPNQKLCDKKEDNIVNTTQYQRMVGKLIYLHSANYCLCCKLITWRSKKQNVVARSSVEAKYRAMANELCVMLWLKKVLEELKMLIHMSIKLYCEYKATISIAQNLVQHDRTEHQIVDIFTKGLHKPSFEMFVSKLGMLNIYAPN</sequence>
<keyword evidence="2" id="KW-1185">Reference proteome</keyword>
<dbReference type="PANTHER" id="PTHR11439:SF440">
    <property type="entry name" value="INTEGRASE CATALYTIC DOMAIN-CONTAINING PROTEIN"/>
    <property type="match status" value="1"/>
</dbReference>
<gene>
    <name evidence="1" type="primary">GIP</name>
    <name evidence="1" type="ORF">CR513_43232</name>
</gene>
<dbReference type="Proteomes" id="UP000257109">
    <property type="component" value="Unassembled WGS sequence"/>
</dbReference>
<dbReference type="OrthoDB" id="128382at2759"/>
<proteinExistence type="predicted"/>
<evidence type="ECO:0000313" key="2">
    <source>
        <dbReference type="Proteomes" id="UP000257109"/>
    </source>
</evidence>
<organism evidence="1 2">
    <name type="scientific">Mucuna pruriens</name>
    <name type="common">Velvet bean</name>
    <name type="synonym">Dolichos pruriens</name>
    <dbReference type="NCBI Taxonomy" id="157652"/>
    <lineage>
        <taxon>Eukaryota</taxon>
        <taxon>Viridiplantae</taxon>
        <taxon>Streptophyta</taxon>
        <taxon>Embryophyta</taxon>
        <taxon>Tracheophyta</taxon>
        <taxon>Spermatophyta</taxon>
        <taxon>Magnoliopsida</taxon>
        <taxon>eudicotyledons</taxon>
        <taxon>Gunneridae</taxon>
        <taxon>Pentapetalae</taxon>
        <taxon>rosids</taxon>
        <taxon>fabids</taxon>
        <taxon>Fabales</taxon>
        <taxon>Fabaceae</taxon>
        <taxon>Papilionoideae</taxon>
        <taxon>50 kb inversion clade</taxon>
        <taxon>NPAAA clade</taxon>
        <taxon>indigoferoid/millettioid clade</taxon>
        <taxon>Phaseoleae</taxon>
        <taxon>Mucuna</taxon>
    </lineage>
</organism>
<dbReference type="EMBL" id="QJKJ01009398">
    <property type="protein sequence ID" value="RDX76749.1"/>
    <property type="molecule type" value="Genomic_DNA"/>
</dbReference>
<comment type="caution">
    <text evidence="1">The sequence shown here is derived from an EMBL/GenBank/DDBJ whole genome shotgun (WGS) entry which is preliminary data.</text>
</comment>
<accession>A0A371FEM2</accession>
<reference evidence="1" key="1">
    <citation type="submission" date="2018-05" db="EMBL/GenBank/DDBJ databases">
        <title>Draft genome of Mucuna pruriens seed.</title>
        <authorList>
            <person name="Nnadi N.E."/>
            <person name="Vos R."/>
            <person name="Hasami M.H."/>
            <person name="Devisetty U.K."/>
            <person name="Aguiy J.C."/>
        </authorList>
    </citation>
    <scope>NUCLEOTIDE SEQUENCE [LARGE SCALE GENOMIC DNA]</scope>
    <source>
        <strain evidence="1">JCA_2017</strain>
    </source>
</reference>
<evidence type="ECO:0000313" key="1">
    <source>
        <dbReference type="EMBL" id="RDX76749.1"/>
    </source>
</evidence>